<name>A0A841XVV6_9LIST</name>
<reference evidence="1 2" key="1">
    <citation type="submission" date="2020-03" db="EMBL/GenBank/DDBJ databases">
        <title>Soil Listeria distribution.</title>
        <authorList>
            <person name="Liao J."/>
            <person name="Wiedmann M."/>
        </authorList>
    </citation>
    <scope>NUCLEOTIDE SEQUENCE [LARGE SCALE GENOMIC DNA]</scope>
    <source>
        <strain evidence="1 2">FSL L7-1816</strain>
    </source>
</reference>
<accession>A0A841XVV6</accession>
<sequence>MEYMYYNKENIQYSESCKLSLGNDAIWNMTRMENVVKGISEELVNSKQKLDNVIVQTERAKVEINSLFSQEQTLQKKAGSINRIKFSTRNGWRIDRRCCGGERTSVYFVAVKKEESGSRDFYWNSRCTNS</sequence>
<dbReference type="AlphaFoldDB" id="A0A841XVV6"/>
<dbReference type="EMBL" id="JAAROV010000002">
    <property type="protein sequence ID" value="MBC1316916.1"/>
    <property type="molecule type" value="Genomic_DNA"/>
</dbReference>
<dbReference type="Proteomes" id="UP000543379">
    <property type="component" value="Unassembled WGS sequence"/>
</dbReference>
<dbReference type="RefSeq" id="WP_185382393.1">
    <property type="nucleotide sequence ID" value="NZ_JAAROV010000002.1"/>
</dbReference>
<protein>
    <submittedName>
        <fullName evidence="1">Uncharacterized protein</fullName>
    </submittedName>
</protein>
<organism evidence="1 2">
    <name type="scientific">Listeria booriae</name>
    <dbReference type="NCBI Taxonomy" id="1552123"/>
    <lineage>
        <taxon>Bacteria</taxon>
        <taxon>Bacillati</taxon>
        <taxon>Bacillota</taxon>
        <taxon>Bacilli</taxon>
        <taxon>Bacillales</taxon>
        <taxon>Listeriaceae</taxon>
        <taxon>Listeria</taxon>
    </lineage>
</organism>
<proteinExistence type="predicted"/>
<gene>
    <name evidence="1" type="ORF">HB811_09025</name>
</gene>
<evidence type="ECO:0000313" key="2">
    <source>
        <dbReference type="Proteomes" id="UP000543379"/>
    </source>
</evidence>
<evidence type="ECO:0000313" key="1">
    <source>
        <dbReference type="EMBL" id="MBC1316916.1"/>
    </source>
</evidence>
<comment type="caution">
    <text evidence="1">The sequence shown here is derived from an EMBL/GenBank/DDBJ whole genome shotgun (WGS) entry which is preliminary data.</text>
</comment>